<keyword evidence="5 6" id="KW-0472">Membrane</keyword>
<evidence type="ECO:0000256" key="2">
    <source>
        <dbReference type="ARBA" id="ARBA00010199"/>
    </source>
</evidence>
<keyword evidence="8" id="KW-1185">Reference proteome</keyword>
<feature type="transmembrane region" description="Helical" evidence="6">
    <location>
        <begin position="220"/>
        <end position="242"/>
    </location>
</feature>
<feature type="transmembrane region" description="Helical" evidence="6">
    <location>
        <begin position="182"/>
        <end position="208"/>
    </location>
</feature>
<dbReference type="PANTHER" id="PTHR11206">
    <property type="entry name" value="MULTIDRUG RESISTANCE PROTEIN"/>
    <property type="match status" value="1"/>
</dbReference>
<dbReference type="OrthoDB" id="2126698at2759"/>
<organism evidence="7 8">
    <name type="scientific">Klebsormidium nitens</name>
    <name type="common">Green alga</name>
    <name type="synonym">Ulothrix nitens</name>
    <dbReference type="NCBI Taxonomy" id="105231"/>
    <lineage>
        <taxon>Eukaryota</taxon>
        <taxon>Viridiplantae</taxon>
        <taxon>Streptophyta</taxon>
        <taxon>Klebsormidiophyceae</taxon>
        <taxon>Klebsormidiales</taxon>
        <taxon>Klebsormidiaceae</taxon>
        <taxon>Klebsormidium</taxon>
    </lineage>
</organism>
<dbReference type="GO" id="GO:0022857">
    <property type="term" value="F:transmembrane transporter activity"/>
    <property type="evidence" value="ECO:0000318"/>
    <property type="project" value="GO_Central"/>
</dbReference>
<evidence type="ECO:0000256" key="5">
    <source>
        <dbReference type="ARBA" id="ARBA00023136"/>
    </source>
</evidence>
<keyword evidence="3 6" id="KW-0812">Transmembrane</keyword>
<dbReference type="Pfam" id="PF01554">
    <property type="entry name" value="MatE"/>
    <property type="match status" value="2"/>
</dbReference>
<dbReference type="AlphaFoldDB" id="A0A1Y1IDJ2"/>
<gene>
    <name evidence="7" type="ORF">KFL_004810080</name>
</gene>
<feature type="transmembrane region" description="Helical" evidence="6">
    <location>
        <begin position="254"/>
        <end position="278"/>
    </location>
</feature>
<feature type="transmembrane region" description="Helical" evidence="6">
    <location>
        <begin position="108"/>
        <end position="129"/>
    </location>
</feature>
<feature type="transmembrane region" description="Helical" evidence="6">
    <location>
        <begin position="403"/>
        <end position="426"/>
    </location>
</feature>
<keyword evidence="4 6" id="KW-1133">Transmembrane helix</keyword>
<comment type="similarity">
    <text evidence="2 6">Belongs to the multi antimicrobial extrusion (MATE) (TC 2.A.66.1) family.</text>
</comment>
<evidence type="ECO:0000256" key="3">
    <source>
        <dbReference type="ARBA" id="ARBA00022692"/>
    </source>
</evidence>
<dbReference type="GO" id="GO:0016020">
    <property type="term" value="C:membrane"/>
    <property type="evidence" value="ECO:0000318"/>
    <property type="project" value="GO_Central"/>
</dbReference>
<feature type="transmembrane region" description="Helical" evidence="6">
    <location>
        <begin position="135"/>
        <end position="162"/>
    </location>
</feature>
<feature type="transmembrane region" description="Helical" evidence="6">
    <location>
        <begin position="480"/>
        <end position="500"/>
    </location>
</feature>
<feature type="transmembrane region" description="Helical" evidence="6">
    <location>
        <begin position="438"/>
        <end position="459"/>
    </location>
</feature>
<evidence type="ECO:0000256" key="6">
    <source>
        <dbReference type="RuleBase" id="RU004914"/>
    </source>
</evidence>
<dbReference type="STRING" id="105231.A0A1Y1IDJ2"/>
<reference evidence="7 8" key="1">
    <citation type="journal article" date="2014" name="Nat. Commun.">
        <title>Klebsormidium flaccidum genome reveals primary factors for plant terrestrial adaptation.</title>
        <authorList>
            <person name="Hori K."/>
            <person name="Maruyama F."/>
            <person name="Fujisawa T."/>
            <person name="Togashi T."/>
            <person name="Yamamoto N."/>
            <person name="Seo M."/>
            <person name="Sato S."/>
            <person name="Yamada T."/>
            <person name="Mori H."/>
            <person name="Tajima N."/>
            <person name="Moriyama T."/>
            <person name="Ikeuchi M."/>
            <person name="Watanabe M."/>
            <person name="Wada H."/>
            <person name="Kobayashi K."/>
            <person name="Saito M."/>
            <person name="Masuda T."/>
            <person name="Sasaki-Sekimoto Y."/>
            <person name="Mashiguchi K."/>
            <person name="Awai K."/>
            <person name="Shimojima M."/>
            <person name="Masuda S."/>
            <person name="Iwai M."/>
            <person name="Nobusawa T."/>
            <person name="Narise T."/>
            <person name="Kondo S."/>
            <person name="Saito H."/>
            <person name="Sato R."/>
            <person name="Murakawa M."/>
            <person name="Ihara Y."/>
            <person name="Oshima-Yamada Y."/>
            <person name="Ohtaka K."/>
            <person name="Satoh M."/>
            <person name="Sonobe K."/>
            <person name="Ishii M."/>
            <person name="Ohtani R."/>
            <person name="Kanamori-Sato M."/>
            <person name="Honoki R."/>
            <person name="Miyazaki D."/>
            <person name="Mochizuki H."/>
            <person name="Umetsu J."/>
            <person name="Higashi K."/>
            <person name="Shibata D."/>
            <person name="Kamiya Y."/>
            <person name="Sato N."/>
            <person name="Nakamura Y."/>
            <person name="Tabata S."/>
            <person name="Ida S."/>
            <person name="Kurokawa K."/>
            <person name="Ohta H."/>
        </authorList>
    </citation>
    <scope>NUCLEOTIDE SEQUENCE [LARGE SCALE GENOMIC DNA]</scope>
    <source>
        <strain evidence="7 8">NIES-2285</strain>
    </source>
</reference>
<evidence type="ECO:0000256" key="1">
    <source>
        <dbReference type="ARBA" id="ARBA00004141"/>
    </source>
</evidence>
<dbReference type="Proteomes" id="UP000054558">
    <property type="component" value="Unassembled WGS sequence"/>
</dbReference>
<sequence>MQVTALNIGRNCSCGPCKQQRLVRTPLTRKPKAEPCKRMVGQTDADVFDGEDMLAQPILQRSDSLPADWDGYEPFEAGNAAAPLLSSHKEDDWKDFARSELWAVGRMALPVAGMNFVWLMRTIVSTIFLGQLGRLALAGGSLAVSIANVTGYSVITGLCYALEPLMSQALGAAQFHEVGIQLQRAVTILLACTLPICAMWCFMEPILILLGQDPAVARVAGIYIVHLVPDAFIICFVMPLRIYLTSQGITVPMFACALVAAAVHIPLNILFISVLGWGPVGAAAATWISDLLLLVLLLAFIWVSGVYKQSWGGFAPRECFREWGPFLALAVPSCFSVCLEWWCYEALLLAAGLLDNPELAVSTMAITENVTTLLFMLPGSLGNAVSVRIGKELGSNKARAARLAAEVGVALGFALGLLITLFLILLRHPLARCFTADPQLLALVGGAIVINAISLLGDAPQAVMQGILRGSARPATAAKINVGGYYLVGLPVALGLAFWGHFGVYGLQWGIVCAQVMQVLLMGTVVWRTDWATEAEKAQALTGVLTSEGKVQGRKPTKAMTIARKGALAFDEDGMAPIARSMDSYFLISSSYS</sequence>
<dbReference type="GO" id="GO:0042910">
    <property type="term" value="F:xenobiotic transmembrane transporter activity"/>
    <property type="evidence" value="ECO:0007669"/>
    <property type="project" value="InterPro"/>
</dbReference>
<accession>A0A1Y1IDJ2</accession>
<dbReference type="InterPro" id="IPR002528">
    <property type="entry name" value="MATE_fam"/>
</dbReference>
<name>A0A1Y1IDJ2_KLENI</name>
<evidence type="ECO:0000313" key="8">
    <source>
        <dbReference type="Proteomes" id="UP000054558"/>
    </source>
</evidence>
<dbReference type="InterPro" id="IPR045069">
    <property type="entry name" value="MATE_euk"/>
</dbReference>
<dbReference type="OMA" id="FLDTIPW"/>
<dbReference type="GO" id="GO:0015297">
    <property type="term" value="F:antiporter activity"/>
    <property type="evidence" value="ECO:0007669"/>
    <property type="project" value="InterPro"/>
</dbReference>
<protein>
    <recommendedName>
        <fullName evidence="6">Protein DETOXIFICATION</fullName>
    </recommendedName>
    <alternativeName>
        <fullName evidence="6">Multidrug and toxic compound extrusion protein</fullName>
    </alternativeName>
</protein>
<evidence type="ECO:0000313" key="7">
    <source>
        <dbReference type="EMBL" id="GAQ89035.1"/>
    </source>
</evidence>
<comment type="subcellular location">
    <subcellularLocation>
        <location evidence="1">Membrane</location>
        <topology evidence="1">Multi-pass membrane protein</topology>
    </subcellularLocation>
</comment>
<dbReference type="GO" id="GO:1990961">
    <property type="term" value="P:xenobiotic detoxification by transmembrane export across the plasma membrane"/>
    <property type="evidence" value="ECO:0007669"/>
    <property type="project" value="InterPro"/>
</dbReference>
<feature type="transmembrane region" description="Helical" evidence="6">
    <location>
        <begin position="506"/>
        <end position="527"/>
    </location>
</feature>
<evidence type="ECO:0000256" key="4">
    <source>
        <dbReference type="ARBA" id="ARBA00022989"/>
    </source>
</evidence>
<proteinExistence type="inferred from homology"/>
<dbReference type="CDD" id="cd13132">
    <property type="entry name" value="MATE_eukaryotic"/>
    <property type="match status" value="1"/>
</dbReference>
<feature type="transmembrane region" description="Helical" evidence="6">
    <location>
        <begin position="284"/>
        <end position="305"/>
    </location>
</feature>
<dbReference type="EMBL" id="DF237430">
    <property type="protein sequence ID" value="GAQ89035.1"/>
    <property type="molecule type" value="Genomic_DNA"/>
</dbReference>
<dbReference type="NCBIfam" id="TIGR00797">
    <property type="entry name" value="matE"/>
    <property type="match status" value="1"/>
</dbReference>